<accession>L0HIY1</accession>
<dbReference type="eggNOG" id="arCOG06904">
    <property type="taxonomic scope" value="Archaea"/>
</dbReference>
<dbReference type="InParanoid" id="L0HIY1"/>
<evidence type="ECO:0000313" key="2">
    <source>
        <dbReference type="Proteomes" id="UP000010824"/>
    </source>
</evidence>
<evidence type="ECO:0000313" key="1">
    <source>
        <dbReference type="EMBL" id="AGB03726.1"/>
    </source>
</evidence>
<reference evidence="1 2" key="2">
    <citation type="journal article" date="2014" name="Genome Announc.">
        <title>Complete Genome Sequence of Methanoregula formicica SMSPT, a Mesophilic Hydrogenotrophic Methanogen Isolated from a Methanogenic Upflow Anaerobic Sludge Blanket Reactor.</title>
        <authorList>
            <person name="Yamamoto K."/>
            <person name="Tamaki H."/>
            <person name="Cadillo-Quiroz H."/>
            <person name="Imachi H."/>
            <person name="Kyrpides N."/>
            <person name="Woyke T."/>
            <person name="Goodwin L."/>
            <person name="Zinder S.H."/>
            <person name="Kamagata Y."/>
            <person name="Liu W.T."/>
        </authorList>
    </citation>
    <scope>NUCLEOTIDE SEQUENCE [LARGE SCALE GENOMIC DNA]</scope>
    <source>
        <strain evidence="2">DSM 22288 / NBRC 105244 / SMSP</strain>
    </source>
</reference>
<name>L0HIY1_METFS</name>
<reference evidence="2" key="1">
    <citation type="submission" date="2011-12" db="EMBL/GenBank/DDBJ databases">
        <title>Complete sequence of Methanoregula formicicum SMSP.</title>
        <authorList>
            <person name="Lucas S."/>
            <person name="Han J."/>
            <person name="Lapidus A."/>
            <person name="Cheng J.-F."/>
            <person name="Goodwin L."/>
            <person name="Pitluck S."/>
            <person name="Peters L."/>
            <person name="Ovchinnikova G."/>
            <person name="Teshima H."/>
            <person name="Detter J.C."/>
            <person name="Han C."/>
            <person name="Tapia R."/>
            <person name="Land M."/>
            <person name="Hauser L."/>
            <person name="Kyrpides N."/>
            <person name="Ivanova N."/>
            <person name="Pagani I."/>
            <person name="Imachi H."/>
            <person name="Tamaki H."/>
            <person name="Sekiguchi Y."/>
            <person name="Kamagata Y."/>
            <person name="Cadillo-Quiroz H."/>
            <person name="Zinder S."/>
            <person name="Liu W.-T."/>
            <person name="Woyke T."/>
        </authorList>
    </citation>
    <scope>NUCLEOTIDE SEQUENCE [LARGE SCALE GENOMIC DNA]</scope>
    <source>
        <strain evidence="2">DSM 22288 / NBRC 105244 / SMSP</strain>
    </source>
</reference>
<dbReference type="GeneID" id="14308524"/>
<dbReference type="RefSeq" id="WP_015286688.1">
    <property type="nucleotide sequence ID" value="NC_019943.1"/>
</dbReference>
<protein>
    <submittedName>
        <fullName evidence="1">Uncharacterized protein</fullName>
    </submittedName>
</protein>
<dbReference type="OrthoDB" id="117414at2157"/>
<organism evidence="1 2">
    <name type="scientific">Methanoregula formicica (strain DSM 22288 / NBRC 105244 / SMSP)</name>
    <dbReference type="NCBI Taxonomy" id="593750"/>
    <lineage>
        <taxon>Archaea</taxon>
        <taxon>Methanobacteriati</taxon>
        <taxon>Methanobacteriota</taxon>
        <taxon>Stenosarchaea group</taxon>
        <taxon>Methanomicrobia</taxon>
        <taxon>Methanomicrobiales</taxon>
        <taxon>Methanoregulaceae</taxon>
        <taxon>Methanoregula</taxon>
    </lineage>
</organism>
<dbReference type="Proteomes" id="UP000010824">
    <property type="component" value="Chromosome"/>
</dbReference>
<dbReference type="AlphaFoldDB" id="L0HIY1"/>
<dbReference type="HOGENOM" id="CLU_111882_0_0_2"/>
<proteinExistence type="predicted"/>
<sequence length="167" mass="17660">MADFVQKTVVKSAVRKLAAPIENVAAFNTIIQSVITDNPFACSAYESAGVNHAPVEKTREAYVAKIAYQNNDANVVGTDSAKFTTIAGFNAGATALLSNTDLATAHGGTAVRDTPKETYSATLKCHDAGGEIYMVTFTRESVSITSYSDDAIRTRVETWADSVAALA</sequence>
<dbReference type="KEGG" id="mfo:Metfor_2741"/>
<keyword evidence="2" id="KW-1185">Reference proteome</keyword>
<dbReference type="EMBL" id="CP003167">
    <property type="protein sequence ID" value="AGB03726.1"/>
    <property type="molecule type" value="Genomic_DNA"/>
</dbReference>
<gene>
    <name evidence="1" type="ordered locus">Metfor_2741</name>
</gene>